<reference evidence="1" key="1">
    <citation type="submission" date="2014-12" db="EMBL/GenBank/DDBJ databases">
        <title>Insight into the proteome of Arion vulgaris.</title>
        <authorList>
            <person name="Aradska J."/>
            <person name="Bulat T."/>
            <person name="Smidak R."/>
            <person name="Sarate P."/>
            <person name="Gangsoo J."/>
            <person name="Sialana F."/>
            <person name="Bilban M."/>
            <person name="Lubec G."/>
        </authorList>
    </citation>
    <scope>NUCLEOTIDE SEQUENCE</scope>
    <source>
        <tissue evidence="1">Skin</tissue>
    </source>
</reference>
<organism evidence="1">
    <name type="scientific">Arion vulgaris</name>
    <dbReference type="NCBI Taxonomy" id="1028688"/>
    <lineage>
        <taxon>Eukaryota</taxon>
        <taxon>Metazoa</taxon>
        <taxon>Spiralia</taxon>
        <taxon>Lophotrochozoa</taxon>
        <taxon>Mollusca</taxon>
        <taxon>Gastropoda</taxon>
        <taxon>Heterobranchia</taxon>
        <taxon>Euthyneura</taxon>
        <taxon>Panpulmonata</taxon>
        <taxon>Eupulmonata</taxon>
        <taxon>Stylommatophora</taxon>
        <taxon>Helicina</taxon>
        <taxon>Arionoidea</taxon>
        <taxon>Arionidae</taxon>
        <taxon>Arion</taxon>
    </lineage>
</organism>
<sequence>MHSMQLFIKVEEEANERRHYSSNPKFYQVTTSCEFSLVQVLENILGGNLLHYEIVGPGPWVTWTTLTSELQGQQLTLLYHNQPVAHTRAAIYGPTQTDTELMQRLVTPNIPANIDTQ</sequence>
<protein>
    <submittedName>
        <fullName evidence="1">Uncharacterized protein</fullName>
    </submittedName>
</protein>
<proteinExistence type="predicted"/>
<dbReference type="AlphaFoldDB" id="A0A0B6YYS9"/>
<feature type="non-terminal residue" evidence="1">
    <location>
        <position position="117"/>
    </location>
</feature>
<gene>
    <name evidence="1" type="primary">ORF40018</name>
</gene>
<accession>A0A0B6YYS9</accession>
<name>A0A0B6YYS9_9EUPU</name>
<evidence type="ECO:0000313" key="1">
    <source>
        <dbReference type="EMBL" id="CEK60655.1"/>
    </source>
</evidence>
<dbReference type="EMBL" id="HACG01013790">
    <property type="protein sequence ID" value="CEK60655.1"/>
    <property type="molecule type" value="Transcribed_RNA"/>
</dbReference>